<dbReference type="EMBL" id="JAIQCV010000002">
    <property type="protein sequence ID" value="KAH1123175.1"/>
    <property type="molecule type" value="Genomic_DNA"/>
</dbReference>
<keyword evidence="2" id="KW-1185">Reference proteome</keyword>
<evidence type="ECO:0000313" key="1">
    <source>
        <dbReference type="EMBL" id="KAH1123175.1"/>
    </source>
</evidence>
<organism evidence="1 2">
    <name type="scientific">Gossypium stocksii</name>
    <dbReference type="NCBI Taxonomy" id="47602"/>
    <lineage>
        <taxon>Eukaryota</taxon>
        <taxon>Viridiplantae</taxon>
        <taxon>Streptophyta</taxon>
        <taxon>Embryophyta</taxon>
        <taxon>Tracheophyta</taxon>
        <taxon>Spermatophyta</taxon>
        <taxon>Magnoliopsida</taxon>
        <taxon>eudicotyledons</taxon>
        <taxon>Gunneridae</taxon>
        <taxon>Pentapetalae</taxon>
        <taxon>rosids</taxon>
        <taxon>malvids</taxon>
        <taxon>Malvales</taxon>
        <taxon>Malvaceae</taxon>
        <taxon>Malvoideae</taxon>
        <taxon>Gossypium</taxon>
    </lineage>
</organism>
<evidence type="ECO:0000313" key="2">
    <source>
        <dbReference type="Proteomes" id="UP000828251"/>
    </source>
</evidence>
<dbReference type="Proteomes" id="UP000828251">
    <property type="component" value="Unassembled WGS sequence"/>
</dbReference>
<dbReference type="OrthoDB" id="10521349at2759"/>
<dbReference type="AlphaFoldDB" id="A0A9D3WH13"/>
<dbReference type="SUPFAM" id="SSF49363">
    <property type="entry name" value="Purple acid phosphatase, N-terminal domain"/>
    <property type="match status" value="1"/>
</dbReference>
<dbReference type="GO" id="GO:0003993">
    <property type="term" value="F:acid phosphatase activity"/>
    <property type="evidence" value="ECO:0007669"/>
    <property type="project" value="InterPro"/>
</dbReference>
<protein>
    <submittedName>
        <fullName evidence="1">Uncharacterized protein</fullName>
    </submittedName>
</protein>
<dbReference type="InterPro" id="IPR008963">
    <property type="entry name" value="Purple_acid_Pase-like_N"/>
</dbReference>
<reference evidence="1 2" key="1">
    <citation type="journal article" date="2021" name="Plant Biotechnol. J.">
        <title>Multi-omics assisted identification of the key and species-specific regulatory components of drought-tolerant mechanisms in Gossypium stocksii.</title>
        <authorList>
            <person name="Yu D."/>
            <person name="Ke L."/>
            <person name="Zhang D."/>
            <person name="Wu Y."/>
            <person name="Sun Y."/>
            <person name="Mei J."/>
            <person name="Sun J."/>
            <person name="Sun Y."/>
        </authorList>
    </citation>
    <scope>NUCLEOTIDE SEQUENCE [LARGE SCALE GENOMIC DNA]</scope>
    <source>
        <strain evidence="2">cv. E1</strain>
        <tissue evidence="1">Leaf</tissue>
    </source>
</reference>
<proteinExistence type="predicted"/>
<gene>
    <name evidence="1" type="ORF">J1N35_006335</name>
</gene>
<comment type="caution">
    <text evidence="1">The sequence shown here is derived from an EMBL/GenBank/DDBJ whole genome shotgun (WGS) entry which is preliminary data.</text>
</comment>
<dbReference type="GO" id="GO:0046872">
    <property type="term" value="F:metal ion binding"/>
    <property type="evidence" value="ECO:0007669"/>
    <property type="project" value="InterPro"/>
</dbReference>
<accession>A0A9D3WH13</accession>
<name>A0A9D3WH13_9ROSI</name>
<sequence length="52" mass="6189">MANDTCFVHISLTGKDYIRVTWVTEDKEVLSIVKYGKIFRKYDTIEKDNIQY</sequence>